<dbReference type="Gene3D" id="2.40.128.20">
    <property type="match status" value="1"/>
</dbReference>
<dbReference type="Proteomes" id="UP000472271">
    <property type="component" value="Chromosome 11"/>
</dbReference>
<organism evidence="1 2">
    <name type="scientific">Sphaeramia orbicularis</name>
    <name type="common">orbiculate cardinalfish</name>
    <dbReference type="NCBI Taxonomy" id="375764"/>
    <lineage>
        <taxon>Eukaryota</taxon>
        <taxon>Metazoa</taxon>
        <taxon>Chordata</taxon>
        <taxon>Craniata</taxon>
        <taxon>Vertebrata</taxon>
        <taxon>Euteleostomi</taxon>
        <taxon>Actinopterygii</taxon>
        <taxon>Neopterygii</taxon>
        <taxon>Teleostei</taxon>
        <taxon>Neoteleostei</taxon>
        <taxon>Acanthomorphata</taxon>
        <taxon>Gobiaria</taxon>
        <taxon>Kurtiformes</taxon>
        <taxon>Apogonoidei</taxon>
        <taxon>Apogonidae</taxon>
        <taxon>Apogoninae</taxon>
        <taxon>Sphaeramia</taxon>
    </lineage>
</organism>
<reference evidence="1" key="3">
    <citation type="submission" date="2025-09" db="UniProtKB">
        <authorList>
            <consortium name="Ensembl"/>
        </authorList>
    </citation>
    <scope>IDENTIFICATION</scope>
</reference>
<dbReference type="AlphaFoldDB" id="A0A672YRC6"/>
<protein>
    <submittedName>
        <fullName evidence="1">Uncharacterized protein</fullName>
    </submittedName>
</protein>
<sequence length="239" mass="27129">FIGYYGIILPCASKTQTLHIFYSLGVHFGLFTRHTVGLLCIYSVRCGPNTDKCKVYGDWVLVWAVSDNPKGHELLPNVSSSHVEMKLRPDNKTIEYNERNVLLGNKVCVVFRGNICASYFLNLTIPDDDHEYYSPIHAGAIEENDGVRKPFNESAELDFLESCDDCMAILYNSKTIGRYLMIYKSDGHHRDVDQLKTAQADHEKQAKCLGFPVEHLFIYNGTTDFCHKKSAPEEKTAEH</sequence>
<evidence type="ECO:0000313" key="1">
    <source>
        <dbReference type="Ensembl" id="ENSSORP00005007095.1"/>
    </source>
</evidence>
<accession>A0A672YRC6</accession>
<keyword evidence="2" id="KW-1185">Reference proteome</keyword>
<name>A0A672YRC6_9TELE</name>
<reference evidence="1" key="1">
    <citation type="submission" date="2019-06" db="EMBL/GenBank/DDBJ databases">
        <authorList>
            <consortium name="Wellcome Sanger Institute Data Sharing"/>
        </authorList>
    </citation>
    <scope>NUCLEOTIDE SEQUENCE [LARGE SCALE GENOMIC DNA]</scope>
</reference>
<proteinExistence type="predicted"/>
<dbReference type="Ensembl" id="ENSSORT00005007358.1">
    <property type="protein sequence ID" value="ENSSORP00005007095.1"/>
    <property type="gene ID" value="ENSSORG00005004081.1"/>
</dbReference>
<evidence type="ECO:0000313" key="2">
    <source>
        <dbReference type="Proteomes" id="UP000472271"/>
    </source>
</evidence>
<reference evidence="1" key="2">
    <citation type="submission" date="2025-08" db="UniProtKB">
        <authorList>
            <consortium name="Ensembl"/>
        </authorList>
    </citation>
    <scope>IDENTIFICATION</scope>
</reference>
<dbReference type="InterPro" id="IPR012674">
    <property type="entry name" value="Calycin"/>
</dbReference>